<feature type="non-terminal residue" evidence="1">
    <location>
        <position position="1"/>
    </location>
</feature>
<dbReference type="AlphaFoldDB" id="X0XGR0"/>
<comment type="caution">
    <text evidence="1">The sequence shown here is derived from an EMBL/GenBank/DDBJ whole genome shotgun (WGS) entry which is preliminary data.</text>
</comment>
<proteinExistence type="predicted"/>
<gene>
    <name evidence="1" type="ORF">S01H1_82951</name>
</gene>
<name>X0XGR0_9ZZZZ</name>
<protein>
    <submittedName>
        <fullName evidence="1">Uncharacterized protein</fullName>
    </submittedName>
</protein>
<accession>X0XGR0</accession>
<reference evidence="1" key="1">
    <citation type="journal article" date="2014" name="Front. Microbiol.">
        <title>High frequency of phylogenetically diverse reductive dehalogenase-homologous genes in deep subseafloor sedimentary metagenomes.</title>
        <authorList>
            <person name="Kawai M."/>
            <person name="Futagami T."/>
            <person name="Toyoda A."/>
            <person name="Takaki Y."/>
            <person name="Nishi S."/>
            <person name="Hori S."/>
            <person name="Arai W."/>
            <person name="Tsubouchi T."/>
            <person name="Morono Y."/>
            <person name="Uchiyama I."/>
            <person name="Ito T."/>
            <person name="Fujiyama A."/>
            <person name="Inagaki F."/>
            <person name="Takami H."/>
        </authorList>
    </citation>
    <scope>NUCLEOTIDE SEQUENCE</scope>
    <source>
        <strain evidence="1">Expedition CK06-06</strain>
    </source>
</reference>
<dbReference type="EMBL" id="BARS01056300">
    <property type="protein sequence ID" value="GAG42310.1"/>
    <property type="molecule type" value="Genomic_DNA"/>
</dbReference>
<feature type="non-terminal residue" evidence="1">
    <location>
        <position position="182"/>
    </location>
</feature>
<organism evidence="1">
    <name type="scientific">marine sediment metagenome</name>
    <dbReference type="NCBI Taxonomy" id="412755"/>
    <lineage>
        <taxon>unclassified sequences</taxon>
        <taxon>metagenomes</taxon>
        <taxon>ecological metagenomes</taxon>
    </lineage>
</organism>
<sequence length="182" mass="20201">IDLCYANRIDPQPGEIDAILDDGYAAWDDRQIMLTWPDVVSVNGVEVTTETIAAMYDTRILALLNKFRHKLIREGYSVSEPVYDVDGAYEWTLFGRPGLSDGSHGGFTVTLSVLDSFASEGREGEVAISLICRVNTVDVDRATFTGPWIGTDDFDAIDARFAQLTLINFDQWIDAIDAEDLI</sequence>
<evidence type="ECO:0000313" key="1">
    <source>
        <dbReference type="EMBL" id="GAG42310.1"/>
    </source>
</evidence>